<organism evidence="2 3">
    <name type="scientific">Microthyrium microscopicum</name>
    <dbReference type="NCBI Taxonomy" id="703497"/>
    <lineage>
        <taxon>Eukaryota</taxon>
        <taxon>Fungi</taxon>
        <taxon>Dikarya</taxon>
        <taxon>Ascomycota</taxon>
        <taxon>Pezizomycotina</taxon>
        <taxon>Dothideomycetes</taxon>
        <taxon>Dothideomycetes incertae sedis</taxon>
        <taxon>Microthyriales</taxon>
        <taxon>Microthyriaceae</taxon>
        <taxon>Microthyrium</taxon>
    </lineage>
</organism>
<protein>
    <submittedName>
        <fullName evidence="2">Uncharacterized protein</fullName>
    </submittedName>
</protein>
<dbReference type="AlphaFoldDB" id="A0A6A6UHP3"/>
<proteinExistence type="predicted"/>
<dbReference type="Proteomes" id="UP000799302">
    <property type="component" value="Unassembled WGS sequence"/>
</dbReference>
<feature type="region of interest" description="Disordered" evidence="1">
    <location>
        <begin position="318"/>
        <end position="366"/>
    </location>
</feature>
<keyword evidence="3" id="KW-1185">Reference proteome</keyword>
<dbReference type="EMBL" id="MU004234">
    <property type="protein sequence ID" value="KAF2670608.1"/>
    <property type="molecule type" value="Genomic_DNA"/>
</dbReference>
<gene>
    <name evidence="2" type="ORF">BT63DRAFT_478732</name>
</gene>
<reference evidence="2" key="1">
    <citation type="journal article" date="2020" name="Stud. Mycol.">
        <title>101 Dothideomycetes genomes: a test case for predicting lifestyles and emergence of pathogens.</title>
        <authorList>
            <person name="Haridas S."/>
            <person name="Albert R."/>
            <person name="Binder M."/>
            <person name="Bloem J."/>
            <person name="Labutti K."/>
            <person name="Salamov A."/>
            <person name="Andreopoulos B."/>
            <person name="Baker S."/>
            <person name="Barry K."/>
            <person name="Bills G."/>
            <person name="Bluhm B."/>
            <person name="Cannon C."/>
            <person name="Castanera R."/>
            <person name="Culley D."/>
            <person name="Daum C."/>
            <person name="Ezra D."/>
            <person name="Gonzalez J."/>
            <person name="Henrissat B."/>
            <person name="Kuo A."/>
            <person name="Liang C."/>
            <person name="Lipzen A."/>
            <person name="Lutzoni F."/>
            <person name="Magnuson J."/>
            <person name="Mondo S."/>
            <person name="Nolan M."/>
            <person name="Ohm R."/>
            <person name="Pangilinan J."/>
            <person name="Park H.-J."/>
            <person name="Ramirez L."/>
            <person name="Alfaro M."/>
            <person name="Sun H."/>
            <person name="Tritt A."/>
            <person name="Yoshinaga Y."/>
            <person name="Zwiers L.-H."/>
            <person name="Turgeon B."/>
            <person name="Goodwin S."/>
            <person name="Spatafora J."/>
            <person name="Crous P."/>
            <person name="Grigoriev I."/>
        </authorList>
    </citation>
    <scope>NUCLEOTIDE SEQUENCE</scope>
    <source>
        <strain evidence="2">CBS 115976</strain>
    </source>
</reference>
<evidence type="ECO:0000313" key="2">
    <source>
        <dbReference type="EMBL" id="KAF2670608.1"/>
    </source>
</evidence>
<evidence type="ECO:0000256" key="1">
    <source>
        <dbReference type="SAM" id="MobiDB-lite"/>
    </source>
</evidence>
<sequence>MDSTFGTTGFGSHAFDFIVNVNSSNSNNSISHTNNTNPIPFTMITNLGAPALLQKPISHPLRSHPINIANQTQMAPPTTLLGNLLSFPAPPPTTPARLPTILEATSPSRPTTPTSVLSALSPNSKYNQPVWTPSSPVASTSLASIDLAALTFSERHLDLSLRLPPSSPRSPSVVSTVGTATEMRSVEEAQSMGATAPSSLGKRMRNVVFCGEEEDSSDEEEEEERVVKKKRFSLGAVSASGRRWAASVGRSGKRQSTGAAGTWPAGMEKKRRGIPLQGAYHANGPYPLSYPYVQGKDPLPSIAVDPFSVVEMALPNSGSQKEANVGASAHAGLRTSKRKRAQEVTADEGDEIATIATKRSKSRQMH</sequence>
<accession>A0A6A6UHP3</accession>
<evidence type="ECO:0000313" key="3">
    <source>
        <dbReference type="Proteomes" id="UP000799302"/>
    </source>
</evidence>
<feature type="region of interest" description="Disordered" evidence="1">
    <location>
        <begin position="245"/>
        <end position="268"/>
    </location>
</feature>
<name>A0A6A6UHP3_9PEZI</name>